<gene>
    <name evidence="5" type="ORF">AJ85_12275</name>
</gene>
<accession>A0A4S4JZE4</accession>
<feature type="DNA-binding region" description="H-T-H motif" evidence="3">
    <location>
        <begin position="32"/>
        <end position="51"/>
    </location>
</feature>
<dbReference type="EMBL" id="JALP01000168">
    <property type="protein sequence ID" value="THG90170.1"/>
    <property type="molecule type" value="Genomic_DNA"/>
</dbReference>
<dbReference type="InterPro" id="IPR050624">
    <property type="entry name" value="HTH-type_Tx_Regulator"/>
</dbReference>
<feature type="domain" description="HTH tetR-type" evidence="4">
    <location>
        <begin position="9"/>
        <end position="69"/>
    </location>
</feature>
<dbReference type="SUPFAM" id="SSF46689">
    <property type="entry name" value="Homeodomain-like"/>
    <property type="match status" value="1"/>
</dbReference>
<name>A0A4S4JZE4_ALKAL</name>
<keyword evidence="2 3" id="KW-0238">DNA-binding</keyword>
<keyword evidence="1" id="KW-0678">Repressor</keyword>
<dbReference type="Pfam" id="PF00440">
    <property type="entry name" value="TetR_N"/>
    <property type="match status" value="1"/>
</dbReference>
<dbReference type="InterPro" id="IPR001647">
    <property type="entry name" value="HTH_TetR"/>
</dbReference>
<evidence type="ECO:0000256" key="2">
    <source>
        <dbReference type="ARBA" id="ARBA00023125"/>
    </source>
</evidence>
<dbReference type="PANTHER" id="PTHR43479">
    <property type="entry name" value="ACREF/ENVCD OPERON REPRESSOR-RELATED"/>
    <property type="match status" value="1"/>
</dbReference>
<dbReference type="PRINTS" id="PR00455">
    <property type="entry name" value="HTHTETR"/>
</dbReference>
<comment type="caution">
    <text evidence="5">The sequence shown here is derived from an EMBL/GenBank/DDBJ whole genome shotgun (WGS) entry which is preliminary data.</text>
</comment>
<dbReference type="InterPro" id="IPR009057">
    <property type="entry name" value="Homeodomain-like_sf"/>
</dbReference>
<organism evidence="5 6">
    <name type="scientific">Alkalihalobacillus alcalophilus ATCC 27647 = CGMCC 1.3604</name>
    <dbReference type="NCBI Taxonomy" id="1218173"/>
    <lineage>
        <taxon>Bacteria</taxon>
        <taxon>Bacillati</taxon>
        <taxon>Bacillota</taxon>
        <taxon>Bacilli</taxon>
        <taxon>Bacillales</taxon>
        <taxon>Bacillaceae</taxon>
        <taxon>Alkalihalobacillus</taxon>
    </lineage>
</organism>
<dbReference type="Proteomes" id="UP000297014">
    <property type="component" value="Unassembled WGS sequence"/>
</dbReference>
<protein>
    <recommendedName>
        <fullName evidence="4">HTH tetR-type domain-containing protein</fullName>
    </recommendedName>
</protein>
<dbReference type="RefSeq" id="WP_003321933.1">
    <property type="nucleotide sequence ID" value="NZ_ALPT02000065.1"/>
</dbReference>
<dbReference type="Gene3D" id="1.10.357.10">
    <property type="entry name" value="Tetracycline Repressor, domain 2"/>
    <property type="match status" value="1"/>
</dbReference>
<sequence length="197" mass="22939">MKRKEIKFRERNELILATAEKLIKKIGYADFKMSDLSDEVDIAKGTLYLHYKSKEILVYNLIAPKMSSLLEQLKDLNIKKMSFDDKFRTLIQVLFDSSFFNFVVLSFPNMGELFKEDKGEEISFIQSAIIDCITQIIDEGKRSLIKNHIPSRFLALQVMQVQDPIIYNELVLKGDMAHQDFIDYTCYQLLFGMKGEI</sequence>
<reference evidence="5 6" key="1">
    <citation type="submission" date="2014-01" db="EMBL/GenBank/DDBJ databases">
        <title>Draft genome sequencing of Bacillus alcalophilus CGMCC 1.3604.</title>
        <authorList>
            <person name="Yang J."/>
            <person name="Diao L."/>
            <person name="Yang S."/>
        </authorList>
    </citation>
    <scope>NUCLEOTIDE SEQUENCE [LARGE SCALE GENOMIC DNA]</scope>
    <source>
        <strain evidence="5 6">CGMCC 1.3604</strain>
    </source>
</reference>
<evidence type="ECO:0000259" key="4">
    <source>
        <dbReference type="PROSITE" id="PS50977"/>
    </source>
</evidence>
<dbReference type="GO" id="GO:0003677">
    <property type="term" value="F:DNA binding"/>
    <property type="evidence" value="ECO:0007669"/>
    <property type="project" value="UniProtKB-UniRule"/>
</dbReference>
<evidence type="ECO:0000313" key="6">
    <source>
        <dbReference type="Proteomes" id="UP000297014"/>
    </source>
</evidence>
<evidence type="ECO:0000256" key="1">
    <source>
        <dbReference type="ARBA" id="ARBA00022491"/>
    </source>
</evidence>
<dbReference type="PANTHER" id="PTHR43479:SF11">
    <property type="entry name" value="ACREF_ENVCD OPERON REPRESSOR-RELATED"/>
    <property type="match status" value="1"/>
</dbReference>
<proteinExistence type="predicted"/>
<dbReference type="AlphaFoldDB" id="A0A4S4JZE4"/>
<evidence type="ECO:0000256" key="3">
    <source>
        <dbReference type="PROSITE-ProRule" id="PRU00335"/>
    </source>
</evidence>
<dbReference type="PROSITE" id="PS50977">
    <property type="entry name" value="HTH_TETR_2"/>
    <property type="match status" value="1"/>
</dbReference>
<evidence type="ECO:0000313" key="5">
    <source>
        <dbReference type="EMBL" id="THG90170.1"/>
    </source>
</evidence>